<evidence type="ECO:0000256" key="1">
    <source>
        <dbReference type="ARBA" id="ARBA00022723"/>
    </source>
</evidence>
<dbReference type="InterPro" id="IPR002933">
    <property type="entry name" value="Peptidase_M20"/>
</dbReference>
<evidence type="ECO:0000256" key="2">
    <source>
        <dbReference type="ARBA" id="ARBA00022801"/>
    </source>
</evidence>
<dbReference type="InterPro" id="IPR036264">
    <property type="entry name" value="Bact_exopeptidase_dim_dom"/>
</dbReference>
<gene>
    <name evidence="6" type="ORF">L2504_09225</name>
    <name evidence="5" type="ORF">L2724_00705</name>
</gene>
<evidence type="ECO:0000313" key="7">
    <source>
        <dbReference type="Proteomes" id="UP001212401"/>
    </source>
</evidence>
<sequence length="383" mass="41165">MNQITDYLQKQFSAMVELTEEIINVDSPSNDIAGIQKVADILSAKMREIGMQTRQRDSGKQGMALIGELPGEEGLQPVILLGHMDTVFPKGTVEQRPFKLEKDRMTGPGIFDMKPGLVIGLFAIQALVKLKLNRRPVKMIVVSDEEKLHMDSNTYNIIAKECQGGAYGFNLEGTKDDPSHVGTHNRGGMIVDVTVHGRAAHSGAEPEKGRSAIIELAHQIIKLSALSDLQAGVHVNCGVINGGTSENIIPDRATTSLGVRFKTNQQRDQLLERIKSIAATPTVSDTTTTVKVRTKIDSMEDTPAVNKLFAELNQVAQQVGYGKLRAVGGGGASDAGIMVARNVPTIDALGVVGDDAHSEKEHASAKSLLTRSSLIANFIAQKG</sequence>
<feature type="active site" evidence="3">
    <location>
        <position position="85"/>
    </location>
</feature>
<dbReference type="EMBL" id="JAKHPH010000001">
    <property type="protein sequence ID" value="MCZ3666803.1"/>
    <property type="molecule type" value="Genomic_DNA"/>
</dbReference>
<evidence type="ECO:0000313" key="8">
    <source>
        <dbReference type="Proteomes" id="UP001527392"/>
    </source>
</evidence>
<keyword evidence="1" id="KW-0479">Metal-binding</keyword>
<dbReference type="Gene3D" id="3.40.630.10">
    <property type="entry name" value="Zn peptidases"/>
    <property type="match status" value="1"/>
</dbReference>
<dbReference type="EMBL" id="JAKHMS010000040">
    <property type="protein sequence ID" value="MCZ3782299.1"/>
    <property type="molecule type" value="Genomic_DNA"/>
</dbReference>
<dbReference type="SUPFAM" id="SSF55031">
    <property type="entry name" value="Bacterial exopeptidase dimerisation domain"/>
    <property type="match status" value="1"/>
</dbReference>
<dbReference type="PANTHER" id="PTHR43808">
    <property type="entry name" value="ACETYLORNITHINE DEACETYLASE"/>
    <property type="match status" value="1"/>
</dbReference>
<dbReference type="RefSeq" id="WP_003716251.1">
    <property type="nucleotide sequence ID" value="NZ_CAKMAX010000014.1"/>
</dbReference>
<dbReference type="InterPro" id="IPR011650">
    <property type="entry name" value="Peptidase_M20_dimer"/>
</dbReference>
<feature type="domain" description="Peptidase M20 dimerisation" evidence="4">
    <location>
        <begin position="184"/>
        <end position="283"/>
    </location>
</feature>
<feature type="active site" description="Proton acceptor" evidence="3">
    <location>
        <position position="145"/>
    </location>
</feature>
<keyword evidence="2" id="KW-0378">Hydrolase</keyword>
<keyword evidence="8" id="KW-1185">Reference proteome</keyword>
<dbReference type="PANTHER" id="PTHR43808:SF9">
    <property type="entry name" value="BLL0789 PROTEIN"/>
    <property type="match status" value="1"/>
</dbReference>
<dbReference type="Gene3D" id="3.30.70.360">
    <property type="match status" value="1"/>
</dbReference>
<dbReference type="AlphaFoldDB" id="A0AAW5WQM0"/>
<comment type="caution">
    <text evidence="5">The sequence shown here is derived from an EMBL/GenBank/DDBJ whole genome shotgun (WGS) entry which is preliminary data.</text>
</comment>
<dbReference type="PIRSF" id="PIRSF037238">
    <property type="entry name" value="Carboxypeptidase_G2"/>
    <property type="match status" value="1"/>
</dbReference>
<dbReference type="InterPro" id="IPR050072">
    <property type="entry name" value="Peptidase_M20A"/>
</dbReference>
<dbReference type="GO" id="GO:0046872">
    <property type="term" value="F:metal ion binding"/>
    <property type="evidence" value="ECO:0007669"/>
    <property type="project" value="UniProtKB-KW"/>
</dbReference>
<name>A0AAW5WQM0_9LACO</name>
<organism evidence="5 7">
    <name type="scientific">Limosilactobacillus vaginalis</name>
    <dbReference type="NCBI Taxonomy" id="1633"/>
    <lineage>
        <taxon>Bacteria</taxon>
        <taxon>Bacillati</taxon>
        <taxon>Bacillota</taxon>
        <taxon>Bacilli</taxon>
        <taxon>Lactobacillales</taxon>
        <taxon>Lactobacillaceae</taxon>
        <taxon>Limosilactobacillus</taxon>
    </lineage>
</organism>
<reference evidence="5 8" key="1">
    <citation type="submission" date="2022-01" db="EMBL/GenBank/DDBJ databases">
        <title>VMRC isolate genome collection.</title>
        <authorList>
            <person name="France M."/>
            <person name="Rutt L."/>
            <person name="Humphrys M."/>
            <person name="Ravel J."/>
        </authorList>
    </citation>
    <scope>NUCLEOTIDE SEQUENCE</scope>
    <source>
        <strain evidence="6 8">C0030B4</strain>
        <strain evidence="5">C0048A1</strain>
    </source>
</reference>
<dbReference type="Pfam" id="PF07687">
    <property type="entry name" value="M20_dimer"/>
    <property type="match status" value="1"/>
</dbReference>
<evidence type="ECO:0000313" key="6">
    <source>
        <dbReference type="EMBL" id="MCZ3782299.1"/>
    </source>
</evidence>
<dbReference type="Proteomes" id="UP001212401">
    <property type="component" value="Unassembled WGS sequence"/>
</dbReference>
<protein>
    <submittedName>
        <fullName evidence="5">M20/M25/M40 family metallo-hydrolase</fullName>
    </submittedName>
</protein>
<dbReference type="GO" id="GO:0016787">
    <property type="term" value="F:hydrolase activity"/>
    <property type="evidence" value="ECO:0007669"/>
    <property type="project" value="UniProtKB-KW"/>
</dbReference>
<evidence type="ECO:0000256" key="3">
    <source>
        <dbReference type="PIRSR" id="PIRSR037238-1"/>
    </source>
</evidence>
<proteinExistence type="predicted"/>
<evidence type="ECO:0000259" key="4">
    <source>
        <dbReference type="Pfam" id="PF07687"/>
    </source>
</evidence>
<dbReference type="InterPro" id="IPR017150">
    <property type="entry name" value="Pept_M20_glutamate_carboxypep"/>
</dbReference>
<dbReference type="SUPFAM" id="SSF53187">
    <property type="entry name" value="Zn-dependent exopeptidases"/>
    <property type="match status" value="1"/>
</dbReference>
<dbReference type="Pfam" id="PF01546">
    <property type="entry name" value="Peptidase_M20"/>
    <property type="match status" value="1"/>
</dbReference>
<accession>A0AAW5WQM0</accession>
<dbReference type="Proteomes" id="UP001527392">
    <property type="component" value="Unassembled WGS sequence"/>
</dbReference>
<evidence type="ECO:0000313" key="5">
    <source>
        <dbReference type="EMBL" id="MCZ3666803.1"/>
    </source>
</evidence>
<dbReference type="GeneID" id="75081433"/>